<dbReference type="InterPro" id="IPR045392">
    <property type="entry name" value="DUF6519"/>
</dbReference>
<gene>
    <name evidence="1" type="ORF">GCM10007857_46740</name>
</gene>
<dbReference type="SUPFAM" id="SSF51126">
    <property type="entry name" value="Pectin lyase-like"/>
    <property type="match status" value="1"/>
</dbReference>
<dbReference type="Pfam" id="PF13620">
    <property type="entry name" value="CarboxypepD_reg"/>
    <property type="match status" value="1"/>
</dbReference>
<dbReference type="SMART" id="SM00710">
    <property type="entry name" value="PbH1"/>
    <property type="match status" value="4"/>
</dbReference>
<accession>A0ABQ6B7E8</accession>
<evidence type="ECO:0000313" key="1">
    <source>
        <dbReference type="EMBL" id="GLR87962.1"/>
    </source>
</evidence>
<dbReference type="RefSeq" id="WP_284269087.1">
    <property type="nucleotide sequence ID" value="NZ_BSOW01000016.1"/>
</dbReference>
<dbReference type="EMBL" id="BSOW01000016">
    <property type="protein sequence ID" value="GLR87962.1"/>
    <property type="molecule type" value="Genomic_DNA"/>
</dbReference>
<dbReference type="InterPro" id="IPR011050">
    <property type="entry name" value="Pectin_lyase_fold/virulence"/>
</dbReference>
<evidence type="ECO:0000313" key="2">
    <source>
        <dbReference type="Proteomes" id="UP001156905"/>
    </source>
</evidence>
<organism evidence="1 2">
    <name type="scientific">Bradyrhizobium iriomotense</name>
    <dbReference type="NCBI Taxonomy" id="441950"/>
    <lineage>
        <taxon>Bacteria</taxon>
        <taxon>Pseudomonadati</taxon>
        <taxon>Pseudomonadota</taxon>
        <taxon>Alphaproteobacteria</taxon>
        <taxon>Hyphomicrobiales</taxon>
        <taxon>Nitrobacteraceae</taxon>
        <taxon>Bradyrhizobium</taxon>
    </lineage>
</organism>
<dbReference type="Proteomes" id="UP001156905">
    <property type="component" value="Unassembled WGS sequence"/>
</dbReference>
<evidence type="ECO:0008006" key="3">
    <source>
        <dbReference type="Google" id="ProtNLM"/>
    </source>
</evidence>
<keyword evidence="2" id="KW-1185">Reference proteome</keyword>
<dbReference type="Gene3D" id="2.60.40.1120">
    <property type="entry name" value="Carboxypeptidase-like, regulatory domain"/>
    <property type="match status" value="1"/>
</dbReference>
<dbReference type="InterPro" id="IPR006626">
    <property type="entry name" value="PbH1"/>
</dbReference>
<reference evidence="2" key="1">
    <citation type="journal article" date="2019" name="Int. J. Syst. Evol. Microbiol.">
        <title>The Global Catalogue of Microorganisms (GCM) 10K type strain sequencing project: providing services to taxonomists for standard genome sequencing and annotation.</title>
        <authorList>
            <consortium name="The Broad Institute Genomics Platform"/>
            <consortium name="The Broad Institute Genome Sequencing Center for Infectious Disease"/>
            <person name="Wu L."/>
            <person name="Ma J."/>
        </authorList>
    </citation>
    <scope>NUCLEOTIDE SEQUENCE [LARGE SCALE GENOMIC DNA]</scope>
    <source>
        <strain evidence="2">NBRC 102520</strain>
    </source>
</reference>
<proteinExistence type="predicted"/>
<dbReference type="Pfam" id="PF20129">
    <property type="entry name" value="DUF6519"/>
    <property type="match status" value="1"/>
</dbReference>
<name>A0ABQ6B7E8_9BRAD</name>
<dbReference type="SUPFAM" id="SSF49478">
    <property type="entry name" value="Cna protein B-type domain"/>
    <property type="match status" value="1"/>
</dbReference>
<protein>
    <recommendedName>
        <fullName evidence="3">Right handed beta helix domain-containing protein</fullName>
    </recommendedName>
</protein>
<comment type="caution">
    <text evidence="1">The sequence shown here is derived from an EMBL/GenBank/DDBJ whole genome shotgun (WGS) entry which is preliminary data.</text>
</comment>
<sequence>MKGDFSRWHFDPAANYAGVLHQQGRVRTDVDDNDALFIDAYWRESAARDAFGSGAMVPASVSDSLKVVAAKVVGGQVTVTLNPGRLWADGLLLNLAGTGPLDTTVSYLAPPLQTPQATVGSIAVGVRDLVVLEVWKDSISAFQEPLHLIEPALGGPDTTERARVSADVKLMRLGPNDDCSAVANAADDFSTKGKLTVSPDPAIIITGDCPVAAAGGYTGLEHYLYRIEITEPIGGVAQFKYSQFNGGLHGRGVFTAGGSPGTGSIAITANDQMINHCGLPGFYFEALVRDDEFGTWSVVATADATLPQSGTLALTNLQGTMPPPDPTDSAVFFRLWNGIRPITDFPVQATPNPLENGIHLAFEAPAADNSNYTPGDYWTFPVRVSGTPFDPRLWPTDAPPQGVHHHRVALAIITWNAGPAAGPDDISDCRHVFQPFPDNRGCCCSLFVGDGVRSHGDFDSIEDALKALPAAGGEICLLPGLHQTNAVIQNRAHVRIHGCRTRTRVIPRKDTSTDPIFHVIDSTDVAFEDMDMVTLGGTAILSESSKPGAVDGLEIAGNRILACQSAIRVVDGTEVWIHHNLIRMLDKRGSGVAIYLAADDSLIERNDVRLLPAPQMSPFEPPDQPDPVDPNDPCARLEIVYVNPLIFQKYVDKVWQIPLLILPILVQPYRALGGIQLGGGSERVRVAENVIIGGAGNGITLGDGFEAPPDPPPAPVVTMREGRVIGAVIDPNKQGVASAKVTLTRQQDGKVFSATSDAGGRFLISLPTGKYTVAATVSGLVIDQVELVQRQEAVSELIIRMKKAEQAPQPNALAFLYEISIVGNRISAMGLSGVGMPPLASAVTTKLARLSALTAARATLGAPVVGLEIRLNLILGCLLNPFDDAMQAETKLHGLGGISLGLCENVVIVENRIEANGTSAANPVCGVAIVYGEGVDVTANHIIGNGPLPAGDVPARQPGIRGGIVLMAVASFNILGAINAGGTGNNSSTALINPRPAARIHENLVDQPAGLALYAAAFGPVTCTDNSLNSELSGTNALELAAGTVLIINLGGTQFAPASTRFGTASRNSVGDAKLSEVQFTRNAEAVLLLPRGHTMFNDNQSRTGAANVSATSHIIMTLDDLAYQDNQSHNDRPDGVLSNALLYALTLRATGNRLVEAGSKTLLSLLSLGSRMNNTSFNQGDHCIVAVDQNPSMATVQIGNQVLNPSNLCESFQAIAGRLVRNQG</sequence>